<feature type="transmembrane region" description="Helical" evidence="7">
    <location>
        <begin position="154"/>
        <end position="175"/>
    </location>
</feature>
<feature type="transmembrane region" description="Helical" evidence="7">
    <location>
        <begin position="129"/>
        <end position="148"/>
    </location>
</feature>
<dbReference type="Proteomes" id="UP000758155">
    <property type="component" value="Unassembled WGS sequence"/>
</dbReference>
<dbReference type="GO" id="GO:0016020">
    <property type="term" value="C:membrane"/>
    <property type="evidence" value="ECO:0007669"/>
    <property type="project" value="UniProtKB-SubCell"/>
</dbReference>
<dbReference type="Pfam" id="PF00083">
    <property type="entry name" value="Sugar_tr"/>
    <property type="match status" value="1"/>
</dbReference>
<comment type="subcellular location">
    <subcellularLocation>
        <location evidence="1">Membrane</location>
        <topology evidence="1">Multi-pass membrane protein</topology>
    </subcellularLocation>
</comment>
<evidence type="ECO:0000256" key="3">
    <source>
        <dbReference type="ARBA" id="ARBA00022448"/>
    </source>
</evidence>
<feature type="transmembrane region" description="Helical" evidence="7">
    <location>
        <begin position="101"/>
        <end position="122"/>
    </location>
</feature>
<evidence type="ECO:0000256" key="5">
    <source>
        <dbReference type="ARBA" id="ARBA00022989"/>
    </source>
</evidence>
<dbReference type="PANTHER" id="PTHR48022">
    <property type="entry name" value="PLASTIDIC GLUCOSE TRANSPORTER 4"/>
    <property type="match status" value="1"/>
</dbReference>
<dbReference type="InterPro" id="IPR011701">
    <property type="entry name" value="MFS"/>
</dbReference>
<keyword evidence="3" id="KW-0813">Transport</keyword>
<keyword evidence="5 7" id="KW-1133">Transmembrane helix</keyword>
<keyword evidence="6 7" id="KW-0472">Membrane</keyword>
<sequence length="520" mass="57261">MADNKENMGAVTHQLSGVEDDMRKGGDVQEKTVASVALAAALEASKPKLWSRNMIHLYMIMGIGYLVSTMNGFDSSLMGAINAMKPYQTTFGLTGQGSSTGIIFIIYNLGQIAAFPFCGFLADGYGRRMCIFVGCLLVLVGTAVQATAHSTGHFIGGRFLLGFGASIASAAGPAYTVELAHPAYRGTMAGMYNNFWWLGNILAGWTTYGTNKNFENSWLLAKDRREEAIAIMAKYHGDGDENHPLVQLQLREITEDFSVTRNDNPWWDFRELYNTKAARYRIMMVIAMAFFGQWSGNNVVSYFMPVMVEKAGITDPNKQLLINAINPIFSMMGAIYGATLLDTLGRRKMLLGGLAGALFFYILLTAFTAIAKPADDPAFTATAKPTNNLAYGTIVSIYCFGIIFAWGWTPLQTLYAVECLENRTRAKGSGANFLFLNIAMVVNTYGISVGMEKIGWKLYLVYIAWICVEIAFIYFFFVETAGKTLEELKEIFEAPNPRKASLKRAKIEVAGGQVHNVTDM</sequence>
<feature type="domain" description="Major facilitator superfamily (MFS) profile" evidence="8">
    <location>
        <begin position="60"/>
        <end position="481"/>
    </location>
</feature>
<evidence type="ECO:0000256" key="2">
    <source>
        <dbReference type="ARBA" id="ARBA00010992"/>
    </source>
</evidence>
<dbReference type="Gene3D" id="1.20.1250.20">
    <property type="entry name" value="MFS general substrate transporter like domains"/>
    <property type="match status" value="2"/>
</dbReference>
<feature type="transmembrane region" description="Helical" evidence="7">
    <location>
        <begin position="320"/>
        <end position="338"/>
    </location>
</feature>
<dbReference type="InterPro" id="IPR036259">
    <property type="entry name" value="MFS_trans_sf"/>
</dbReference>
<proteinExistence type="inferred from homology"/>
<feature type="transmembrane region" description="Helical" evidence="7">
    <location>
        <begin position="55"/>
        <end position="81"/>
    </location>
</feature>
<keyword evidence="4 7" id="KW-0812">Transmembrane</keyword>
<evidence type="ECO:0000313" key="9">
    <source>
        <dbReference type="EMBL" id="KAF3038800.1"/>
    </source>
</evidence>
<dbReference type="PROSITE" id="PS50850">
    <property type="entry name" value="MFS"/>
    <property type="match status" value="1"/>
</dbReference>
<dbReference type="EMBL" id="SWKV01000034">
    <property type="protein sequence ID" value="KAF3038800.1"/>
    <property type="molecule type" value="Genomic_DNA"/>
</dbReference>
<gene>
    <name evidence="9" type="ORF">E8E12_004559</name>
</gene>
<feature type="transmembrane region" description="Helical" evidence="7">
    <location>
        <begin position="280"/>
        <end position="300"/>
    </location>
</feature>
<feature type="transmembrane region" description="Helical" evidence="7">
    <location>
        <begin position="350"/>
        <end position="370"/>
    </location>
</feature>
<feature type="transmembrane region" description="Helical" evidence="7">
    <location>
        <begin position="430"/>
        <end position="447"/>
    </location>
</feature>
<evidence type="ECO:0000256" key="4">
    <source>
        <dbReference type="ARBA" id="ARBA00022692"/>
    </source>
</evidence>
<dbReference type="PANTHER" id="PTHR48022:SF70">
    <property type="entry name" value="MONOSACCHARIDE TRANSPORTER, PUTATIVE (AFU_ORTHOLOGUE AFUA_5G14540)-RELATED"/>
    <property type="match status" value="1"/>
</dbReference>
<dbReference type="OrthoDB" id="6133115at2759"/>
<feature type="transmembrane region" description="Helical" evidence="7">
    <location>
        <begin position="459"/>
        <end position="478"/>
    </location>
</feature>
<evidence type="ECO:0000313" key="10">
    <source>
        <dbReference type="Proteomes" id="UP000758155"/>
    </source>
</evidence>
<protein>
    <recommendedName>
        <fullName evidence="8">Major facilitator superfamily (MFS) profile domain-containing protein</fullName>
    </recommendedName>
</protein>
<dbReference type="GO" id="GO:0005351">
    <property type="term" value="F:carbohydrate:proton symporter activity"/>
    <property type="evidence" value="ECO:0007669"/>
    <property type="project" value="TreeGrafter"/>
</dbReference>
<evidence type="ECO:0000256" key="1">
    <source>
        <dbReference type="ARBA" id="ARBA00004141"/>
    </source>
</evidence>
<comment type="caution">
    <text evidence="9">The sequence shown here is derived from an EMBL/GenBank/DDBJ whole genome shotgun (WGS) entry which is preliminary data.</text>
</comment>
<comment type="similarity">
    <text evidence="2">Belongs to the major facilitator superfamily. Sugar transporter (TC 2.A.1.1) family.</text>
</comment>
<evidence type="ECO:0000256" key="6">
    <source>
        <dbReference type="ARBA" id="ARBA00023136"/>
    </source>
</evidence>
<dbReference type="PRINTS" id="PR00171">
    <property type="entry name" value="SUGRTRNSPORT"/>
</dbReference>
<dbReference type="InterPro" id="IPR005828">
    <property type="entry name" value="MFS_sugar_transport-like"/>
</dbReference>
<evidence type="ECO:0000256" key="7">
    <source>
        <dbReference type="SAM" id="Phobius"/>
    </source>
</evidence>
<dbReference type="AlphaFoldDB" id="A0A9P4WQA3"/>
<name>A0A9P4WQA3_9PLEO</name>
<accession>A0A9P4WQA3</accession>
<feature type="transmembrane region" description="Helical" evidence="7">
    <location>
        <begin position="390"/>
        <end position="409"/>
    </location>
</feature>
<reference evidence="9" key="1">
    <citation type="submission" date="2019-04" db="EMBL/GenBank/DDBJ databases">
        <title>Sequencing of skin fungus with MAO and IRED activity.</title>
        <authorList>
            <person name="Marsaioli A.J."/>
            <person name="Bonatto J.M.C."/>
            <person name="Reis Junior O."/>
        </authorList>
    </citation>
    <scope>NUCLEOTIDE SEQUENCE</scope>
    <source>
        <strain evidence="9">28M1</strain>
    </source>
</reference>
<organism evidence="9 10">
    <name type="scientific">Didymella heteroderae</name>
    <dbReference type="NCBI Taxonomy" id="1769908"/>
    <lineage>
        <taxon>Eukaryota</taxon>
        <taxon>Fungi</taxon>
        <taxon>Dikarya</taxon>
        <taxon>Ascomycota</taxon>
        <taxon>Pezizomycotina</taxon>
        <taxon>Dothideomycetes</taxon>
        <taxon>Pleosporomycetidae</taxon>
        <taxon>Pleosporales</taxon>
        <taxon>Pleosporineae</taxon>
        <taxon>Didymellaceae</taxon>
        <taxon>Didymella</taxon>
    </lineage>
</organism>
<dbReference type="SUPFAM" id="SSF103473">
    <property type="entry name" value="MFS general substrate transporter"/>
    <property type="match status" value="1"/>
</dbReference>
<dbReference type="InterPro" id="IPR050360">
    <property type="entry name" value="MFS_Sugar_Transporters"/>
</dbReference>
<keyword evidence="10" id="KW-1185">Reference proteome</keyword>
<dbReference type="InterPro" id="IPR020846">
    <property type="entry name" value="MFS_dom"/>
</dbReference>
<evidence type="ECO:0000259" key="8">
    <source>
        <dbReference type="PROSITE" id="PS50850"/>
    </source>
</evidence>
<dbReference type="Pfam" id="PF07690">
    <property type="entry name" value="MFS_1"/>
    <property type="match status" value="1"/>
</dbReference>
<dbReference type="InterPro" id="IPR003663">
    <property type="entry name" value="Sugar/inositol_transpt"/>
</dbReference>